<proteinExistence type="predicted"/>
<gene>
    <name evidence="1" type="ORF">WR25_16385</name>
</gene>
<dbReference type="AlphaFoldDB" id="A0A2A2M3R4"/>
<sequence>MSITPLRCAAAMPSPSSSSVCSAWVKSASVSMYRATAEAIDCLTGQRAGDNHDRDGQGACVGPGEMRDELARRTAGRRAQHQRGDIGIGRNDLADDPRAVALTDGDRRLQAGFGDQRARGGGDESFGVLQRLFLDRRLHAAEGDELLRRDQSENFDAAAGLHGAARCKAQRDLRLRAIVDHDQG</sequence>
<accession>A0A2A2M3R4</accession>
<evidence type="ECO:0000313" key="2">
    <source>
        <dbReference type="Proteomes" id="UP000218231"/>
    </source>
</evidence>
<evidence type="ECO:0000313" key="1">
    <source>
        <dbReference type="EMBL" id="PAV93171.1"/>
    </source>
</evidence>
<comment type="caution">
    <text evidence="1">The sequence shown here is derived from an EMBL/GenBank/DDBJ whole genome shotgun (WGS) entry which is preliminary data.</text>
</comment>
<reference evidence="1 2" key="1">
    <citation type="journal article" date="2017" name="Curr. Biol.">
        <title>Genome architecture and evolution of a unichromosomal asexual nematode.</title>
        <authorList>
            <person name="Fradin H."/>
            <person name="Zegar C."/>
            <person name="Gutwein M."/>
            <person name="Lucas J."/>
            <person name="Kovtun M."/>
            <person name="Corcoran D."/>
            <person name="Baugh L.R."/>
            <person name="Kiontke K."/>
            <person name="Gunsalus K."/>
            <person name="Fitch D.H."/>
            <person name="Piano F."/>
        </authorList>
    </citation>
    <scope>NUCLEOTIDE SEQUENCE [LARGE SCALE GENOMIC DNA]</scope>
    <source>
        <strain evidence="1">PF1309</strain>
    </source>
</reference>
<keyword evidence="2" id="KW-1185">Reference proteome</keyword>
<name>A0A2A2M3R4_9BILA</name>
<dbReference type="Proteomes" id="UP000218231">
    <property type="component" value="Unassembled WGS sequence"/>
</dbReference>
<organism evidence="1 2">
    <name type="scientific">Diploscapter pachys</name>
    <dbReference type="NCBI Taxonomy" id="2018661"/>
    <lineage>
        <taxon>Eukaryota</taxon>
        <taxon>Metazoa</taxon>
        <taxon>Ecdysozoa</taxon>
        <taxon>Nematoda</taxon>
        <taxon>Chromadorea</taxon>
        <taxon>Rhabditida</taxon>
        <taxon>Rhabditina</taxon>
        <taxon>Rhabditomorpha</taxon>
        <taxon>Rhabditoidea</taxon>
        <taxon>Rhabditidae</taxon>
        <taxon>Diploscapter</taxon>
    </lineage>
</organism>
<dbReference type="EMBL" id="LIAE01005657">
    <property type="protein sequence ID" value="PAV93171.1"/>
    <property type="molecule type" value="Genomic_DNA"/>
</dbReference>
<protein>
    <submittedName>
        <fullName evidence="1">Uncharacterized protein</fullName>
    </submittedName>
</protein>